<dbReference type="PANTHER" id="PTHR43245">
    <property type="entry name" value="BIFUNCTIONAL POLYMYXIN RESISTANCE PROTEIN ARNA"/>
    <property type="match status" value="1"/>
</dbReference>
<sequence>MLIETSKVAILGANGFIGRAVVESATSSRGETTVHSMVRRTSSPPRPPGELYAGDVRDIGSIRAAIRGMDAVIHAASYIGYDAALCRETNVAGTLNVVEACAVEGVDRIVYVSTASVYGTGPHRGPAESELEIRPESALSRSRADAENLVLDSGGTVLRPDMVLGAGDRWFVPGLMRFTDAVDGLVDGGTTRMSVVHVRDLGAAAFQLAVLDTPSPGAYNIAYEQPAEVREIMDLLRVPAAPSLPSVASADARKLATNAGFTTRQFSLLASDHWFDAGKLRSAIGPGLGELVVDGTDRAWYQSLKPRSDLRWPPGRIVSKR</sequence>
<reference evidence="3" key="1">
    <citation type="submission" date="2017-02" db="EMBL/GenBank/DDBJ databases">
        <authorList>
            <person name="Varghese N."/>
            <person name="Submissions S."/>
        </authorList>
    </citation>
    <scope>NUCLEOTIDE SEQUENCE [LARGE SCALE GENOMIC DNA]</scope>
    <source>
        <strain evidence="3">VKM Ac-2052</strain>
    </source>
</reference>
<name>A0A1T4XXJ1_9MICO</name>
<dbReference type="PANTHER" id="PTHR43245:SF52">
    <property type="entry name" value="NAD-DEPENDENT EPIMERASE_DEHYDRATASE"/>
    <property type="match status" value="1"/>
</dbReference>
<evidence type="ECO:0000313" key="2">
    <source>
        <dbReference type="EMBL" id="SKA94123.1"/>
    </source>
</evidence>
<dbReference type="RefSeq" id="WP_280522080.1">
    <property type="nucleotide sequence ID" value="NZ_FUYG01000004.1"/>
</dbReference>
<gene>
    <name evidence="2" type="ORF">SAMN06295879_1895</name>
</gene>
<accession>A0A1T4XXJ1</accession>
<proteinExistence type="predicted"/>
<dbReference type="InterPro" id="IPR036291">
    <property type="entry name" value="NAD(P)-bd_dom_sf"/>
</dbReference>
<dbReference type="EMBL" id="FUYG01000004">
    <property type="protein sequence ID" value="SKA94123.1"/>
    <property type="molecule type" value="Genomic_DNA"/>
</dbReference>
<dbReference type="Proteomes" id="UP000189735">
    <property type="component" value="Unassembled WGS sequence"/>
</dbReference>
<organism evidence="2 3">
    <name type="scientific">Agreia bicolorata</name>
    <dbReference type="NCBI Taxonomy" id="110935"/>
    <lineage>
        <taxon>Bacteria</taxon>
        <taxon>Bacillati</taxon>
        <taxon>Actinomycetota</taxon>
        <taxon>Actinomycetes</taxon>
        <taxon>Micrococcales</taxon>
        <taxon>Microbacteriaceae</taxon>
        <taxon>Agreia</taxon>
    </lineage>
</organism>
<protein>
    <submittedName>
        <fullName evidence="2">Nucleoside-diphosphate-sugar epimerase</fullName>
    </submittedName>
</protein>
<evidence type="ECO:0000259" key="1">
    <source>
        <dbReference type="Pfam" id="PF01370"/>
    </source>
</evidence>
<evidence type="ECO:0000313" key="3">
    <source>
        <dbReference type="Proteomes" id="UP000189735"/>
    </source>
</evidence>
<dbReference type="SUPFAM" id="SSF51735">
    <property type="entry name" value="NAD(P)-binding Rossmann-fold domains"/>
    <property type="match status" value="1"/>
</dbReference>
<dbReference type="Pfam" id="PF01370">
    <property type="entry name" value="Epimerase"/>
    <property type="match status" value="1"/>
</dbReference>
<dbReference type="InterPro" id="IPR050177">
    <property type="entry name" value="Lipid_A_modif_metabolic_enz"/>
</dbReference>
<dbReference type="Gene3D" id="3.40.50.720">
    <property type="entry name" value="NAD(P)-binding Rossmann-like Domain"/>
    <property type="match status" value="1"/>
</dbReference>
<feature type="domain" description="NAD-dependent epimerase/dehydratase" evidence="1">
    <location>
        <begin position="9"/>
        <end position="222"/>
    </location>
</feature>
<dbReference type="InterPro" id="IPR001509">
    <property type="entry name" value="Epimerase_deHydtase"/>
</dbReference>
<dbReference type="AlphaFoldDB" id="A0A1T4XXJ1"/>